<dbReference type="Proteomes" id="UP000275504">
    <property type="component" value="Chromosome"/>
</dbReference>
<protein>
    <submittedName>
        <fullName evidence="1">Ser/Thr protein phosphatase</fullName>
    </submittedName>
</protein>
<evidence type="ECO:0000313" key="2">
    <source>
        <dbReference type="Proteomes" id="UP000275504"/>
    </source>
</evidence>
<organism evidence="1 2">
    <name type="scientific">Campylobacter jejuni subsp. doylei</name>
    <dbReference type="NCBI Taxonomy" id="32021"/>
    <lineage>
        <taxon>Bacteria</taxon>
        <taxon>Pseudomonadati</taxon>
        <taxon>Campylobacterota</taxon>
        <taxon>Epsilonproteobacteria</taxon>
        <taxon>Campylobacterales</taxon>
        <taxon>Campylobacteraceae</taxon>
        <taxon>Campylobacter</taxon>
    </lineage>
</organism>
<accession>A0A448JDL7</accession>
<reference evidence="1 2" key="1">
    <citation type="submission" date="2018-12" db="EMBL/GenBank/DDBJ databases">
        <authorList>
            <consortium name="Pathogen Informatics"/>
        </authorList>
    </citation>
    <scope>NUCLEOTIDE SEQUENCE [LARGE SCALE GENOMIC DNA]</scope>
    <source>
        <strain evidence="1 2">NCTC11951</strain>
    </source>
</reference>
<dbReference type="EMBL" id="LR134359">
    <property type="protein sequence ID" value="VEG62685.1"/>
    <property type="molecule type" value="Genomic_DNA"/>
</dbReference>
<name>A0A448JDL7_CAMJU</name>
<dbReference type="AlphaFoldDB" id="A0A448JDL7"/>
<proteinExistence type="predicted"/>
<evidence type="ECO:0000313" key="1">
    <source>
        <dbReference type="EMBL" id="VEG62685.1"/>
    </source>
</evidence>
<gene>
    <name evidence="1" type="ORF">NCTC11951_01836</name>
</gene>
<sequence>MRILLVLRGNYYAGQEEFIKNNKLQNYTLDLNALRLLSGSVKNIVSEYKILNVKNDEDLSKILLKLLKMRMQKGEFYIINAYNETLKFVKI</sequence>